<reference evidence="2 3" key="1">
    <citation type="journal article" date="2014" name="Am. J. Bot.">
        <title>Genome assembly and annotation for red clover (Trifolium pratense; Fabaceae).</title>
        <authorList>
            <person name="Istvanek J."/>
            <person name="Jaros M."/>
            <person name="Krenek A."/>
            <person name="Repkova J."/>
        </authorList>
    </citation>
    <scope>NUCLEOTIDE SEQUENCE [LARGE SCALE GENOMIC DNA]</scope>
    <source>
        <strain evidence="3">cv. Tatra</strain>
        <tissue evidence="2">Young leaves</tissue>
    </source>
</reference>
<sequence length="178" mass="20524">MLEQFENKWKQLAVSLLDRYTIDGLLLSETSKSRQAFIDDTTKNLSAAVGVYETAAELTYSRVTSLEDIINSFSHMPPLLEEKELGKWNELNNRLIWLRLMELEEAELFSIRSNNEVLSKKGSRHKRKLREQTEPPPAGPVYKHWLKPPQTAISNHASLSASRTFLPDQDGDYCYYPH</sequence>
<evidence type="ECO:0000256" key="1">
    <source>
        <dbReference type="SAM" id="MobiDB-lite"/>
    </source>
</evidence>
<feature type="region of interest" description="Disordered" evidence="1">
    <location>
        <begin position="120"/>
        <end position="140"/>
    </location>
</feature>
<evidence type="ECO:0000313" key="3">
    <source>
        <dbReference type="Proteomes" id="UP000236291"/>
    </source>
</evidence>
<name>A0A2K3LS51_TRIPR</name>
<accession>A0A2K3LS51</accession>
<dbReference type="EMBL" id="ASHM01039770">
    <property type="protein sequence ID" value="PNX81368.1"/>
    <property type="molecule type" value="Genomic_DNA"/>
</dbReference>
<comment type="caution">
    <text evidence="2">The sequence shown here is derived from an EMBL/GenBank/DDBJ whole genome shotgun (WGS) entry which is preliminary data.</text>
</comment>
<evidence type="ECO:0000313" key="2">
    <source>
        <dbReference type="EMBL" id="PNX81368.1"/>
    </source>
</evidence>
<gene>
    <name evidence="2" type="ORF">L195_g037386</name>
</gene>
<reference evidence="2 3" key="2">
    <citation type="journal article" date="2017" name="Front. Plant Sci.">
        <title>Gene Classification and Mining of Molecular Markers Useful in Red Clover (Trifolium pratense) Breeding.</title>
        <authorList>
            <person name="Istvanek J."/>
            <person name="Dluhosova J."/>
            <person name="Dluhos P."/>
            <person name="Patkova L."/>
            <person name="Nedelnik J."/>
            <person name="Repkova J."/>
        </authorList>
    </citation>
    <scope>NUCLEOTIDE SEQUENCE [LARGE SCALE GENOMIC DNA]</scope>
    <source>
        <strain evidence="3">cv. Tatra</strain>
        <tissue evidence="2">Young leaves</tissue>
    </source>
</reference>
<organism evidence="2 3">
    <name type="scientific">Trifolium pratense</name>
    <name type="common">Red clover</name>
    <dbReference type="NCBI Taxonomy" id="57577"/>
    <lineage>
        <taxon>Eukaryota</taxon>
        <taxon>Viridiplantae</taxon>
        <taxon>Streptophyta</taxon>
        <taxon>Embryophyta</taxon>
        <taxon>Tracheophyta</taxon>
        <taxon>Spermatophyta</taxon>
        <taxon>Magnoliopsida</taxon>
        <taxon>eudicotyledons</taxon>
        <taxon>Gunneridae</taxon>
        <taxon>Pentapetalae</taxon>
        <taxon>rosids</taxon>
        <taxon>fabids</taxon>
        <taxon>Fabales</taxon>
        <taxon>Fabaceae</taxon>
        <taxon>Papilionoideae</taxon>
        <taxon>50 kb inversion clade</taxon>
        <taxon>NPAAA clade</taxon>
        <taxon>Hologalegina</taxon>
        <taxon>IRL clade</taxon>
        <taxon>Trifolieae</taxon>
        <taxon>Trifolium</taxon>
    </lineage>
</organism>
<proteinExistence type="predicted"/>
<dbReference type="Proteomes" id="UP000236291">
    <property type="component" value="Unassembled WGS sequence"/>
</dbReference>
<dbReference type="ExpressionAtlas" id="A0A2K3LS51">
    <property type="expression patterns" value="baseline"/>
</dbReference>
<dbReference type="AlphaFoldDB" id="A0A2K3LS51"/>
<protein>
    <submittedName>
        <fullName evidence="2">Uncharacterized protein</fullName>
    </submittedName>
</protein>